<dbReference type="Proteomes" id="UP000694867">
    <property type="component" value="Unplaced"/>
</dbReference>
<keyword evidence="2" id="KW-1185">Reference proteome</keyword>
<dbReference type="PANTHER" id="PTHR33327">
    <property type="entry name" value="ENDONUCLEASE"/>
    <property type="match status" value="1"/>
</dbReference>
<evidence type="ECO:0000313" key="3">
    <source>
        <dbReference type="RefSeq" id="XP_018497733.1"/>
    </source>
</evidence>
<dbReference type="GeneID" id="108865287"/>
<evidence type="ECO:0000313" key="2">
    <source>
        <dbReference type="Proteomes" id="UP000694867"/>
    </source>
</evidence>
<gene>
    <name evidence="3" type="primary">LOC108865287</name>
</gene>
<feature type="domain" description="DUF7041" evidence="1">
    <location>
        <begin position="20"/>
        <end position="102"/>
    </location>
</feature>
<dbReference type="AlphaFoldDB" id="A0AAJ7L924"/>
<reference evidence="3" key="1">
    <citation type="submission" date="2025-08" db="UniProtKB">
        <authorList>
            <consortium name="RefSeq"/>
        </authorList>
    </citation>
    <scope>IDENTIFICATION</scope>
</reference>
<accession>A0AAJ7L924</accession>
<proteinExistence type="predicted"/>
<dbReference type="InterPro" id="IPR055469">
    <property type="entry name" value="DUF7041"/>
</dbReference>
<dbReference type="RefSeq" id="XP_018497733.1">
    <property type="nucleotide sequence ID" value="XM_018642217.1"/>
</dbReference>
<sequence length="248" mass="27919">MSTPAEESTPARVAAVSIKLPPFWPKQAGMWFRTIESQFNLRGITDDQTKFDYTLTTLDADTQERVADFFDELPAKGLRYDAFKRRVLESFRLDVNQRMASLVNLSIGDDTPSRLLDRMLALYRPDTKASTNPLFRYHFLQKLPLHIRDQLAPNDHYELRELAKCADKVMGHGPTSGSDSDSIDLTLSKYLSLLRASLASKDDHPSSPSTNSFDTLDPGIPTAHFPAFRWALSRASLKLALLTKTELA</sequence>
<dbReference type="KEGG" id="goe:108865287"/>
<dbReference type="PANTHER" id="PTHR33327:SF3">
    <property type="entry name" value="RNA-DIRECTED DNA POLYMERASE"/>
    <property type="match status" value="1"/>
</dbReference>
<protein>
    <submittedName>
        <fullName evidence="3">Uncharacterized protein LOC108865287</fullName>
    </submittedName>
</protein>
<name>A0AAJ7L924_9ACAR</name>
<organism evidence="2 3">
    <name type="scientific">Galendromus occidentalis</name>
    <name type="common">western predatory mite</name>
    <dbReference type="NCBI Taxonomy" id="34638"/>
    <lineage>
        <taxon>Eukaryota</taxon>
        <taxon>Metazoa</taxon>
        <taxon>Ecdysozoa</taxon>
        <taxon>Arthropoda</taxon>
        <taxon>Chelicerata</taxon>
        <taxon>Arachnida</taxon>
        <taxon>Acari</taxon>
        <taxon>Parasitiformes</taxon>
        <taxon>Mesostigmata</taxon>
        <taxon>Gamasina</taxon>
        <taxon>Phytoseioidea</taxon>
        <taxon>Phytoseiidae</taxon>
        <taxon>Typhlodrominae</taxon>
        <taxon>Galendromus</taxon>
    </lineage>
</organism>
<dbReference type="Pfam" id="PF23055">
    <property type="entry name" value="DUF7041"/>
    <property type="match status" value="1"/>
</dbReference>
<evidence type="ECO:0000259" key="1">
    <source>
        <dbReference type="Pfam" id="PF23055"/>
    </source>
</evidence>